<dbReference type="RefSeq" id="WP_377395620.1">
    <property type="nucleotide sequence ID" value="NZ_JBHSAN010000054.1"/>
</dbReference>
<comment type="caution">
    <text evidence="4">The sequence shown here is derived from an EMBL/GenBank/DDBJ whole genome shotgun (WGS) entry which is preliminary data.</text>
</comment>
<dbReference type="Proteomes" id="UP001597478">
    <property type="component" value="Unassembled WGS sequence"/>
</dbReference>
<reference evidence="5" key="1">
    <citation type="journal article" date="2019" name="Int. J. Syst. Evol. Microbiol.">
        <title>The Global Catalogue of Microorganisms (GCM) 10K type strain sequencing project: providing services to taxonomists for standard genome sequencing and annotation.</title>
        <authorList>
            <consortium name="The Broad Institute Genomics Platform"/>
            <consortium name="The Broad Institute Genome Sequencing Center for Infectious Disease"/>
            <person name="Wu L."/>
            <person name="Ma J."/>
        </authorList>
    </citation>
    <scope>NUCLEOTIDE SEQUENCE [LARGE SCALE GENOMIC DNA]</scope>
    <source>
        <strain evidence="5">IBRC-M 10906</strain>
    </source>
</reference>
<feature type="region of interest" description="Disordered" evidence="1">
    <location>
        <begin position="124"/>
        <end position="247"/>
    </location>
</feature>
<feature type="compositionally biased region" description="Low complexity" evidence="1">
    <location>
        <begin position="179"/>
        <end position="189"/>
    </location>
</feature>
<feature type="signal peptide" evidence="3">
    <location>
        <begin position="1"/>
        <end position="32"/>
    </location>
</feature>
<organism evidence="4 5">
    <name type="scientific">Prauserella oleivorans</name>
    <dbReference type="NCBI Taxonomy" id="1478153"/>
    <lineage>
        <taxon>Bacteria</taxon>
        <taxon>Bacillati</taxon>
        <taxon>Actinomycetota</taxon>
        <taxon>Actinomycetes</taxon>
        <taxon>Pseudonocardiales</taxon>
        <taxon>Pseudonocardiaceae</taxon>
        <taxon>Prauserella</taxon>
    </lineage>
</organism>
<gene>
    <name evidence="4" type="ORF">ACFS2C_26125</name>
</gene>
<feature type="chain" id="PRO_5046401550" evidence="3">
    <location>
        <begin position="33"/>
        <end position="276"/>
    </location>
</feature>
<keyword evidence="2" id="KW-0812">Transmembrane</keyword>
<feature type="compositionally biased region" description="Pro residues" evidence="1">
    <location>
        <begin position="126"/>
        <end position="139"/>
    </location>
</feature>
<feature type="transmembrane region" description="Helical" evidence="2">
    <location>
        <begin position="252"/>
        <end position="271"/>
    </location>
</feature>
<dbReference type="EMBL" id="JBHUOF010000049">
    <property type="protein sequence ID" value="MFD2802876.1"/>
    <property type="molecule type" value="Genomic_DNA"/>
</dbReference>
<proteinExistence type="predicted"/>
<name>A0ABW5WHA5_9PSEU</name>
<protein>
    <submittedName>
        <fullName evidence="4">Uncharacterized protein</fullName>
    </submittedName>
</protein>
<evidence type="ECO:0000256" key="1">
    <source>
        <dbReference type="SAM" id="MobiDB-lite"/>
    </source>
</evidence>
<feature type="compositionally biased region" description="Acidic residues" evidence="1">
    <location>
        <begin position="158"/>
        <end position="168"/>
    </location>
</feature>
<evidence type="ECO:0000256" key="3">
    <source>
        <dbReference type="SAM" id="SignalP"/>
    </source>
</evidence>
<keyword evidence="3" id="KW-0732">Signal</keyword>
<keyword evidence="2" id="KW-1133">Transmembrane helix</keyword>
<evidence type="ECO:0000313" key="4">
    <source>
        <dbReference type="EMBL" id="MFD2802876.1"/>
    </source>
</evidence>
<keyword evidence="5" id="KW-1185">Reference proteome</keyword>
<sequence length="276" mass="27168">MSTGVGRQVRRIAATGIAATVCALGLSGVASAEPVIVGSCASTVKGEDGEPLTVDLLAAGNAPGVVGVGLGTESDAAIRPPVKEVVDTLGLSDADLVVNPLGQVCDVAQGTVNTLVAPVQEALPAPEQPGEPEAPSPEQPEPDDPGAAPEPAPVPDAPEPDVPEDGTDSEPVHLTAPDPQVTTPAGGTTPPDPVGGTGAVNGPLAAGIQAPPAPVGPGLGLPEGGDRPEEAARQSGTAQALPAAQPHDRVPLVLAVVTLLVVIAALSRAWLRRKTA</sequence>
<keyword evidence="2" id="KW-0472">Membrane</keyword>
<feature type="compositionally biased region" description="Pro residues" evidence="1">
    <location>
        <begin position="148"/>
        <end position="157"/>
    </location>
</feature>
<evidence type="ECO:0000256" key="2">
    <source>
        <dbReference type="SAM" id="Phobius"/>
    </source>
</evidence>
<accession>A0ABW5WHA5</accession>
<evidence type="ECO:0000313" key="5">
    <source>
        <dbReference type="Proteomes" id="UP001597478"/>
    </source>
</evidence>